<comment type="caution">
    <text evidence="3">The sequence shown here is derived from an EMBL/GenBank/DDBJ whole genome shotgun (WGS) entry which is preliminary data.</text>
</comment>
<organism evidence="3 4">
    <name type="scientific">Apolygus lucorum</name>
    <name type="common">Small green plant bug</name>
    <name type="synonym">Lygocoris lucorum</name>
    <dbReference type="NCBI Taxonomy" id="248454"/>
    <lineage>
        <taxon>Eukaryota</taxon>
        <taxon>Metazoa</taxon>
        <taxon>Ecdysozoa</taxon>
        <taxon>Arthropoda</taxon>
        <taxon>Hexapoda</taxon>
        <taxon>Insecta</taxon>
        <taxon>Pterygota</taxon>
        <taxon>Neoptera</taxon>
        <taxon>Paraneoptera</taxon>
        <taxon>Hemiptera</taxon>
        <taxon>Heteroptera</taxon>
        <taxon>Panheteroptera</taxon>
        <taxon>Cimicomorpha</taxon>
        <taxon>Miridae</taxon>
        <taxon>Mirini</taxon>
        <taxon>Apolygus</taxon>
    </lineage>
</organism>
<feature type="compositionally biased region" description="Basic and acidic residues" evidence="1">
    <location>
        <begin position="78"/>
        <end position="90"/>
    </location>
</feature>
<evidence type="ECO:0000313" key="4">
    <source>
        <dbReference type="Proteomes" id="UP000466442"/>
    </source>
</evidence>
<reference evidence="3" key="1">
    <citation type="journal article" date="2021" name="Mol. Ecol. Resour.">
        <title>Apolygus lucorum genome provides insights into omnivorousness and mesophyll feeding.</title>
        <authorList>
            <person name="Liu Y."/>
            <person name="Liu H."/>
            <person name="Wang H."/>
            <person name="Huang T."/>
            <person name="Liu B."/>
            <person name="Yang B."/>
            <person name="Yin L."/>
            <person name="Li B."/>
            <person name="Zhang Y."/>
            <person name="Zhang S."/>
            <person name="Jiang F."/>
            <person name="Zhang X."/>
            <person name="Ren Y."/>
            <person name="Wang B."/>
            <person name="Wang S."/>
            <person name="Lu Y."/>
            <person name="Wu K."/>
            <person name="Fan W."/>
            <person name="Wang G."/>
        </authorList>
    </citation>
    <scope>NUCLEOTIDE SEQUENCE</scope>
    <source>
        <strain evidence="3">12Hb</strain>
    </source>
</reference>
<dbReference type="EMBL" id="WIXP02000003">
    <property type="protein sequence ID" value="KAF6212865.1"/>
    <property type="molecule type" value="Genomic_DNA"/>
</dbReference>
<evidence type="ECO:0000256" key="2">
    <source>
        <dbReference type="SAM" id="SignalP"/>
    </source>
</evidence>
<feature type="chain" id="PRO_5043994561" evidence="2">
    <location>
        <begin position="22"/>
        <end position="100"/>
    </location>
</feature>
<keyword evidence="2" id="KW-0732">Signal</keyword>
<evidence type="ECO:0000256" key="1">
    <source>
        <dbReference type="SAM" id="MobiDB-lite"/>
    </source>
</evidence>
<dbReference type="AlphaFoldDB" id="A0A6A4K5Y4"/>
<sequence>MLSLMAVILLVLKSFAEKSEGGEGFPTEEELEDWKFENHQQEEREKLLTFVEEAKPEATGDFGSDLKNGEIDEGQAEEEPKIKMAEEHVSPPESAGVIMS</sequence>
<gene>
    <name evidence="3" type="ORF">GE061_010575</name>
</gene>
<keyword evidence="4" id="KW-1185">Reference proteome</keyword>
<accession>A0A6A4K5Y4</accession>
<protein>
    <submittedName>
        <fullName evidence="3">Uncharacterized protein</fullName>
    </submittedName>
</protein>
<proteinExistence type="predicted"/>
<evidence type="ECO:0000313" key="3">
    <source>
        <dbReference type="EMBL" id="KAF6212865.1"/>
    </source>
</evidence>
<name>A0A6A4K5Y4_APOLU</name>
<feature type="signal peptide" evidence="2">
    <location>
        <begin position="1"/>
        <end position="21"/>
    </location>
</feature>
<feature type="region of interest" description="Disordered" evidence="1">
    <location>
        <begin position="55"/>
        <end position="100"/>
    </location>
</feature>
<dbReference type="Proteomes" id="UP000466442">
    <property type="component" value="Unassembled WGS sequence"/>
</dbReference>